<dbReference type="Proteomes" id="UP000005801">
    <property type="component" value="Unassembled WGS sequence"/>
</dbReference>
<comment type="caution">
    <text evidence="7">The sequence shown here is derived from an EMBL/GenBank/DDBJ whole genome shotgun (WGS) entry which is preliminary data.</text>
</comment>
<dbReference type="UniPathway" id="UPA00557">
    <property type="reaction ID" value="UER00612"/>
</dbReference>
<evidence type="ECO:0000313" key="8">
    <source>
        <dbReference type="Proteomes" id="UP000005801"/>
    </source>
</evidence>
<evidence type="ECO:0000313" key="7">
    <source>
        <dbReference type="EMBL" id="EDM74431.1"/>
    </source>
</evidence>
<dbReference type="SMART" id="SM00563">
    <property type="entry name" value="PlsC"/>
    <property type="match status" value="1"/>
</dbReference>
<protein>
    <recommendedName>
        <fullName evidence="4">Glycerol-3-phosphate acyltransferase</fullName>
        <ecNumber evidence="3">2.3.1.15</ecNumber>
    </recommendedName>
</protein>
<reference evidence="7 8" key="1">
    <citation type="submission" date="2007-06" db="EMBL/GenBank/DDBJ databases">
        <authorList>
            <person name="Shimkets L."/>
            <person name="Ferriera S."/>
            <person name="Johnson J."/>
            <person name="Kravitz S."/>
            <person name="Beeson K."/>
            <person name="Sutton G."/>
            <person name="Rogers Y.-H."/>
            <person name="Friedman R."/>
            <person name="Frazier M."/>
            <person name="Venter J.C."/>
        </authorList>
    </citation>
    <scope>NUCLEOTIDE SEQUENCE [LARGE SCALE GENOMIC DNA]</scope>
    <source>
        <strain evidence="7 8">SIR-1</strain>
    </source>
</reference>
<dbReference type="EC" id="2.3.1.15" evidence="3"/>
<dbReference type="InterPro" id="IPR022284">
    <property type="entry name" value="GPAT/DHAPAT"/>
</dbReference>
<evidence type="ECO:0000256" key="2">
    <source>
        <dbReference type="ARBA" id="ARBA00004765"/>
    </source>
</evidence>
<dbReference type="eggNOG" id="COG2937">
    <property type="taxonomic scope" value="Bacteria"/>
</dbReference>
<dbReference type="InterPro" id="IPR002123">
    <property type="entry name" value="Plipid/glycerol_acylTrfase"/>
</dbReference>
<evidence type="ECO:0000259" key="6">
    <source>
        <dbReference type="SMART" id="SM00563"/>
    </source>
</evidence>
<comment type="catalytic activity">
    <reaction evidence="5">
        <text>sn-glycerol 3-phosphate + an acyl-CoA = a 1-acyl-sn-glycero-3-phosphate + CoA</text>
        <dbReference type="Rhea" id="RHEA:15325"/>
        <dbReference type="ChEBI" id="CHEBI:57287"/>
        <dbReference type="ChEBI" id="CHEBI:57597"/>
        <dbReference type="ChEBI" id="CHEBI:57970"/>
        <dbReference type="ChEBI" id="CHEBI:58342"/>
        <dbReference type="EC" id="2.3.1.15"/>
    </reaction>
</comment>
<comment type="subcellular location">
    <subcellularLocation>
        <location evidence="1">Endomembrane system</location>
        <topology evidence="1">Peripheral membrane protein</topology>
    </subcellularLocation>
</comment>
<keyword evidence="8" id="KW-1185">Reference proteome</keyword>
<evidence type="ECO:0000256" key="5">
    <source>
        <dbReference type="ARBA" id="ARBA00048427"/>
    </source>
</evidence>
<keyword evidence="7" id="KW-0012">Acyltransferase</keyword>
<gene>
    <name evidence="7" type="ORF">PPSIR1_27858</name>
</gene>
<dbReference type="SUPFAM" id="SSF69593">
    <property type="entry name" value="Glycerol-3-phosphate (1)-acyltransferase"/>
    <property type="match status" value="1"/>
</dbReference>
<evidence type="ECO:0000256" key="1">
    <source>
        <dbReference type="ARBA" id="ARBA00004184"/>
    </source>
</evidence>
<evidence type="ECO:0000256" key="3">
    <source>
        <dbReference type="ARBA" id="ARBA00013113"/>
    </source>
</evidence>
<evidence type="ECO:0000256" key="4">
    <source>
        <dbReference type="ARBA" id="ARBA00013432"/>
    </source>
</evidence>
<dbReference type="GO" id="GO:0006631">
    <property type="term" value="P:fatty acid metabolic process"/>
    <property type="evidence" value="ECO:0007669"/>
    <property type="project" value="TreeGrafter"/>
</dbReference>
<accession>A6GI87</accession>
<dbReference type="GO" id="GO:0016024">
    <property type="term" value="P:CDP-diacylglycerol biosynthetic process"/>
    <property type="evidence" value="ECO:0007669"/>
    <property type="project" value="UniProtKB-UniPathway"/>
</dbReference>
<name>A6GI87_9BACT</name>
<sequence length="587" mass="66473">MSKPAPKPKTSRVRDLLTKPIRLPQWFASKPAAHAPRIFGFNDERDMVIGEVSARVVAQNLSRGRASLEVLLNETAHHEIARLEKQRDDEVREWLGFWQKVVRKLARMSEAEQRQTLREVVEYMAQDIAGNFDPRVYNFALKTLPGLIAGVMSPRELARGAVMNSGRFALDKLIEISGHVDHFRNLAEVGTMVLVPTHSSNLDSLALGESLARSGLSPAVYGAGKNLFTNPIISFFMHNLGAYRVDRRVKARLYKQVLKAYSCVMIERGYHSLFFPGGTRSRSNMIESRLKLGLAGTGVEAYSRRAVRAKARGEQPRPIFFVPMTINYALVLEAESLIGDYLVEEGRARYIIEDDEFSQLDRWIAFLNRLVGYESACVLRFGRPIDPFGNLVDHRGRSLAPDGRIIDPVRYVSRRGEPVLDPARDAAYTRELGRVIVEHFRRETVIMTTQLVAHVLFRYLIEQTPGSDLFDRMRRRGELRWDHADFVRRYSETRDRLRALADAGEVHMSDHLRTDSAERALERAMGAWDGYHERTVVRLEGEEISLEDPALLLYYQNRLVPWAEGLAGSGEGERAAALEIASFGGAQ</sequence>
<proteinExistence type="predicted"/>
<comment type="pathway">
    <text evidence="2">Phospholipid metabolism; CDP-diacylglycerol biosynthesis; CDP-diacylglycerol from sn-glycerol 3-phosphate: step 1/3.</text>
</comment>
<dbReference type="EMBL" id="ABCS01000131">
    <property type="protein sequence ID" value="EDM74431.1"/>
    <property type="molecule type" value="Genomic_DNA"/>
</dbReference>
<dbReference type="PANTHER" id="PTHR12563">
    <property type="entry name" value="GLYCEROL-3-PHOSPHATE ACYLTRANSFERASE"/>
    <property type="match status" value="1"/>
</dbReference>
<organism evidence="7 8">
    <name type="scientific">Plesiocystis pacifica SIR-1</name>
    <dbReference type="NCBI Taxonomy" id="391625"/>
    <lineage>
        <taxon>Bacteria</taxon>
        <taxon>Pseudomonadati</taxon>
        <taxon>Myxococcota</taxon>
        <taxon>Polyangia</taxon>
        <taxon>Nannocystales</taxon>
        <taxon>Nannocystaceae</taxon>
        <taxon>Plesiocystis</taxon>
    </lineage>
</organism>
<dbReference type="GO" id="GO:0006072">
    <property type="term" value="P:glycerol-3-phosphate metabolic process"/>
    <property type="evidence" value="ECO:0007669"/>
    <property type="project" value="TreeGrafter"/>
</dbReference>
<dbReference type="OrthoDB" id="5479104at2"/>
<dbReference type="GO" id="GO:0004366">
    <property type="term" value="F:glycerol-3-phosphate O-acyltransferase activity"/>
    <property type="evidence" value="ECO:0007669"/>
    <property type="project" value="UniProtKB-EC"/>
</dbReference>
<dbReference type="RefSeq" id="WP_006976423.1">
    <property type="nucleotide sequence ID" value="NZ_ABCS01000131.1"/>
</dbReference>
<dbReference type="GO" id="GO:0019432">
    <property type="term" value="P:triglyceride biosynthetic process"/>
    <property type="evidence" value="ECO:0007669"/>
    <property type="project" value="TreeGrafter"/>
</dbReference>
<dbReference type="STRING" id="391625.PPSIR1_27858"/>
<dbReference type="PANTHER" id="PTHR12563:SF17">
    <property type="entry name" value="DIHYDROXYACETONE PHOSPHATE ACYLTRANSFERASE"/>
    <property type="match status" value="1"/>
</dbReference>
<feature type="domain" description="Phospholipid/glycerol acyltransferase" evidence="6">
    <location>
        <begin position="192"/>
        <end position="329"/>
    </location>
</feature>
<dbReference type="GO" id="GO:0012505">
    <property type="term" value="C:endomembrane system"/>
    <property type="evidence" value="ECO:0007669"/>
    <property type="project" value="UniProtKB-SubCell"/>
</dbReference>
<keyword evidence="7" id="KW-0808">Transferase</keyword>
<dbReference type="AlphaFoldDB" id="A6GI87"/>
<dbReference type="Pfam" id="PF01553">
    <property type="entry name" value="Acyltransferase"/>
    <property type="match status" value="1"/>
</dbReference>